<dbReference type="PANTHER" id="PTHR33420:SF12">
    <property type="entry name" value="FIMBRIN-LIKE PROTEIN FIMI-RELATED"/>
    <property type="match status" value="1"/>
</dbReference>
<evidence type="ECO:0000313" key="7">
    <source>
        <dbReference type="Proteomes" id="UP000254079"/>
    </source>
</evidence>
<protein>
    <submittedName>
        <fullName evidence="6">Type-1 fimbrial protein FimI</fullName>
    </submittedName>
</protein>
<feature type="domain" description="Fimbrial-type adhesion" evidence="5">
    <location>
        <begin position="5"/>
        <end position="90"/>
    </location>
</feature>
<comment type="similarity">
    <text evidence="2">Belongs to the fimbrial protein family.</text>
</comment>
<dbReference type="InterPro" id="IPR000259">
    <property type="entry name" value="Adhesion_dom_fimbrial"/>
</dbReference>
<dbReference type="SUPFAM" id="SSF49401">
    <property type="entry name" value="Bacterial adhesins"/>
    <property type="match status" value="1"/>
</dbReference>
<dbReference type="Gene3D" id="2.60.40.1090">
    <property type="entry name" value="Fimbrial-type adhesion domain"/>
    <property type="match status" value="1"/>
</dbReference>
<dbReference type="GO" id="GO:0009289">
    <property type="term" value="C:pilus"/>
    <property type="evidence" value="ECO:0007669"/>
    <property type="project" value="UniProtKB-SubCell"/>
</dbReference>
<name>A0A376U3F9_ECOLX</name>
<dbReference type="EMBL" id="UGCP01000002">
    <property type="protein sequence ID" value="STI83281.1"/>
    <property type="molecule type" value="Genomic_DNA"/>
</dbReference>
<evidence type="ECO:0000256" key="4">
    <source>
        <dbReference type="ARBA" id="ARBA00023263"/>
    </source>
</evidence>
<evidence type="ECO:0000313" key="6">
    <source>
        <dbReference type="EMBL" id="STI83281.1"/>
    </source>
</evidence>
<keyword evidence="4" id="KW-0281">Fimbrium</keyword>
<proteinExistence type="inferred from homology"/>
<dbReference type="PANTHER" id="PTHR33420">
    <property type="entry name" value="FIMBRIAL SUBUNIT ELFA-RELATED"/>
    <property type="match status" value="1"/>
</dbReference>
<keyword evidence="3" id="KW-0732">Signal</keyword>
<evidence type="ECO:0000256" key="2">
    <source>
        <dbReference type="ARBA" id="ARBA00006671"/>
    </source>
</evidence>
<reference evidence="6 7" key="1">
    <citation type="submission" date="2018-06" db="EMBL/GenBank/DDBJ databases">
        <authorList>
            <consortium name="Pathogen Informatics"/>
            <person name="Doyle S."/>
        </authorList>
    </citation>
    <scope>NUCLEOTIDE SEQUENCE [LARGE SCALE GENOMIC DNA]</scope>
    <source>
        <strain evidence="6 7">NCTC8622</strain>
    </source>
</reference>
<gene>
    <name evidence="6" type="primary">fimF_1</name>
    <name evidence="6" type="ORF">NCTC8622_02300</name>
</gene>
<dbReference type="GO" id="GO:0043709">
    <property type="term" value="P:cell adhesion involved in single-species biofilm formation"/>
    <property type="evidence" value="ECO:0007669"/>
    <property type="project" value="TreeGrafter"/>
</dbReference>
<dbReference type="InterPro" id="IPR036937">
    <property type="entry name" value="Adhesion_dom_fimbrial_sf"/>
</dbReference>
<evidence type="ECO:0000256" key="1">
    <source>
        <dbReference type="ARBA" id="ARBA00004561"/>
    </source>
</evidence>
<dbReference type="InterPro" id="IPR050263">
    <property type="entry name" value="Bact_Fimbrial_Adh_Pro"/>
</dbReference>
<comment type="subcellular location">
    <subcellularLocation>
        <location evidence="1">Fimbrium</location>
    </subcellularLocation>
</comment>
<organism evidence="6 7">
    <name type="scientific">Escherichia coli</name>
    <dbReference type="NCBI Taxonomy" id="562"/>
    <lineage>
        <taxon>Bacteria</taxon>
        <taxon>Pseudomonadati</taxon>
        <taxon>Pseudomonadota</taxon>
        <taxon>Gammaproteobacteria</taxon>
        <taxon>Enterobacterales</taxon>
        <taxon>Enterobacteriaceae</taxon>
        <taxon>Escherichia</taxon>
    </lineage>
</organism>
<dbReference type="Proteomes" id="UP000254079">
    <property type="component" value="Unassembled WGS sequence"/>
</dbReference>
<sequence length="90" mass="9824">MWVWRFTGVADGKNPDVLSVGEGPGIATNIGVALFDDEGNLVPINRPPANWKRLYSGSTSLHFIAKYRATGRRVTGGIANAQAWFSLTYQ</sequence>
<dbReference type="InterPro" id="IPR008966">
    <property type="entry name" value="Adhesion_dom_sf"/>
</dbReference>
<accession>A0A376U3F9</accession>
<evidence type="ECO:0000259" key="5">
    <source>
        <dbReference type="Pfam" id="PF00419"/>
    </source>
</evidence>
<dbReference type="AlphaFoldDB" id="A0A376U3F9"/>
<dbReference type="Pfam" id="PF00419">
    <property type="entry name" value="Fimbrial"/>
    <property type="match status" value="1"/>
</dbReference>
<evidence type="ECO:0000256" key="3">
    <source>
        <dbReference type="ARBA" id="ARBA00022729"/>
    </source>
</evidence>